<dbReference type="InterPro" id="IPR022675">
    <property type="entry name" value="G6P_DH_C"/>
</dbReference>
<comment type="caution">
    <text evidence="7">Lacks conserved residue(s) required for the propagation of feature annotation.</text>
</comment>
<feature type="active site" description="Proton acceptor" evidence="7">
    <location>
        <position position="248"/>
    </location>
</feature>
<evidence type="ECO:0000256" key="2">
    <source>
        <dbReference type="ARBA" id="ARBA00009975"/>
    </source>
</evidence>
<dbReference type="STRING" id="1075417.SAMN05421823_107108"/>
<comment type="function">
    <text evidence="7">Catalyzes the oxidation of glucose 6-phosphate to 6-phosphogluconolactone.</text>
</comment>
<dbReference type="RefSeq" id="WP_089684399.1">
    <property type="nucleotide sequence ID" value="NZ_FNFO01000007.1"/>
</dbReference>
<feature type="domain" description="Glucose-6-phosphate dehydrogenase C-terminal" evidence="9">
    <location>
        <begin position="197"/>
        <end position="492"/>
    </location>
</feature>
<feature type="binding site" evidence="7">
    <location>
        <position position="224"/>
    </location>
    <ligand>
        <name>substrate</name>
    </ligand>
</feature>
<dbReference type="NCBIfam" id="TIGR00871">
    <property type="entry name" value="zwf"/>
    <property type="match status" value="1"/>
</dbReference>
<dbReference type="HAMAP" id="MF_00966">
    <property type="entry name" value="G6PD"/>
    <property type="match status" value="1"/>
</dbReference>
<dbReference type="Pfam" id="PF00479">
    <property type="entry name" value="G6PD_N"/>
    <property type="match status" value="1"/>
</dbReference>
<dbReference type="GO" id="GO:0005829">
    <property type="term" value="C:cytosol"/>
    <property type="evidence" value="ECO:0007669"/>
    <property type="project" value="TreeGrafter"/>
</dbReference>
<reference evidence="10 11" key="1">
    <citation type="submission" date="2016-10" db="EMBL/GenBank/DDBJ databases">
        <authorList>
            <person name="de Groot N.N."/>
        </authorList>
    </citation>
    <scope>NUCLEOTIDE SEQUENCE [LARGE SCALE GENOMIC DNA]</scope>
    <source>
        <strain evidence="10 11">DSM 25186</strain>
    </source>
</reference>
<proteinExistence type="inferred from homology"/>
<dbReference type="SUPFAM" id="SSF51735">
    <property type="entry name" value="NAD(P)-binding Rossmann-fold domains"/>
    <property type="match status" value="1"/>
</dbReference>
<evidence type="ECO:0000256" key="5">
    <source>
        <dbReference type="ARBA" id="ARBA00023002"/>
    </source>
</evidence>
<feature type="binding site" evidence="7">
    <location>
        <position position="50"/>
    </location>
    <ligand>
        <name>NADP(+)</name>
        <dbReference type="ChEBI" id="CHEBI:58349"/>
    </ligand>
</feature>
<evidence type="ECO:0000313" key="10">
    <source>
        <dbReference type="EMBL" id="SDL63396.1"/>
    </source>
</evidence>
<dbReference type="PRINTS" id="PR00079">
    <property type="entry name" value="G6PDHDRGNASE"/>
</dbReference>
<organism evidence="10 11">
    <name type="scientific">Catalinimonas alkaloidigena</name>
    <dbReference type="NCBI Taxonomy" id="1075417"/>
    <lineage>
        <taxon>Bacteria</taxon>
        <taxon>Pseudomonadati</taxon>
        <taxon>Bacteroidota</taxon>
        <taxon>Cytophagia</taxon>
        <taxon>Cytophagales</taxon>
        <taxon>Catalimonadaceae</taxon>
        <taxon>Catalinimonas</taxon>
    </lineage>
</organism>
<dbReference type="UniPathway" id="UPA00115">
    <property type="reaction ID" value="UER00408"/>
</dbReference>
<keyword evidence="4 7" id="KW-0521">NADP</keyword>
<evidence type="ECO:0000256" key="7">
    <source>
        <dbReference type="HAMAP-Rule" id="MF_00966"/>
    </source>
</evidence>
<dbReference type="SUPFAM" id="SSF55347">
    <property type="entry name" value="Glyceraldehyde-3-phosphate dehydrogenase-like, C-terminal domain"/>
    <property type="match status" value="1"/>
</dbReference>
<sequence length="515" mass="59010">MQSAHKPGPTIVVIFGGSGDLNRRKLTPALYHLMLEGWIPDEFAVIGLGRTDYSDAAFRDELRDAVNEFSRTGPPQDQQWEQFAAKVFYQVANINDVDSYRVLNDRLNALDEQWGTKANRLFYFSVAPRFIEPIARYLGAAQICEDVKRSRIIVEKPFGHDLESARELNKILLNIFDESQIYRIDHYLGKEIVQNILAFRFANALFEPLWNRNYIDHVQITVSETVGVEDRGGYYDTAGALRDMVQNHLLQLLCTVAMEPPVSLEPDEVRDRRSDVLRAIRPFQGDDVRHNVVRGQYGPNNGQVGYRQEEGIDPHSNTETYVAIKFFVDNWRWQGVPFYLRTGKHMPEKASVITLQFRPVPHHAFPPEATESWHDNRLIINIQPEMSISLRFQSKQPGLKMSLTPVDMKFDYDYTYDNSPTPEAYETLLLDAMTGNAALFMRADQVEEAWKLMMPILKAWEENSMPSFPNYPAGTWGPEAAETLITRDGRHWFTPNVRSLYPKTQAVPSETAASS</sequence>
<dbReference type="PIRSF" id="PIRSF000110">
    <property type="entry name" value="G6PD"/>
    <property type="match status" value="1"/>
</dbReference>
<feature type="domain" description="Glucose-6-phosphate dehydrogenase NAD-binding" evidence="8">
    <location>
        <begin position="13"/>
        <end position="195"/>
    </location>
</feature>
<dbReference type="Pfam" id="PF02781">
    <property type="entry name" value="G6PD_C"/>
    <property type="match status" value="1"/>
</dbReference>
<dbReference type="Gene3D" id="3.40.50.720">
    <property type="entry name" value="NAD(P)-binding Rossmann-like Domain"/>
    <property type="match status" value="1"/>
</dbReference>
<dbReference type="AlphaFoldDB" id="A0A1G9LN95"/>
<feature type="binding site" evidence="7">
    <location>
        <position position="190"/>
    </location>
    <ligand>
        <name>substrate</name>
    </ligand>
</feature>
<feature type="binding site" evidence="7">
    <location>
        <position position="344"/>
    </location>
    <ligand>
        <name>substrate</name>
    </ligand>
</feature>
<accession>A0A1G9LN95</accession>
<feature type="binding site" evidence="7">
    <location>
        <position position="186"/>
    </location>
    <ligand>
        <name>substrate</name>
    </ligand>
</feature>
<evidence type="ECO:0000256" key="3">
    <source>
        <dbReference type="ARBA" id="ARBA00022526"/>
    </source>
</evidence>
<keyword evidence="5 7" id="KW-0560">Oxidoreductase</keyword>
<dbReference type="GO" id="GO:0004345">
    <property type="term" value="F:glucose-6-phosphate dehydrogenase activity"/>
    <property type="evidence" value="ECO:0007669"/>
    <property type="project" value="UniProtKB-UniRule"/>
</dbReference>
<dbReference type="PANTHER" id="PTHR23429:SF0">
    <property type="entry name" value="GLUCOSE-6-PHOSPHATE 1-DEHYDROGENASE"/>
    <property type="match status" value="1"/>
</dbReference>
<protein>
    <recommendedName>
        <fullName evidence="7">Glucose-6-phosphate 1-dehydrogenase</fullName>
        <shortName evidence="7">G6PD</shortName>
        <ecNumber evidence="7">1.1.1.49</ecNumber>
    </recommendedName>
</protein>
<keyword evidence="6 7" id="KW-0119">Carbohydrate metabolism</keyword>
<dbReference type="GO" id="GO:0006006">
    <property type="term" value="P:glucose metabolic process"/>
    <property type="evidence" value="ECO:0007669"/>
    <property type="project" value="UniProtKB-KW"/>
</dbReference>
<evidence type="ECO:0000259" key="8">
    <source>
        <dbReference type="Pfam" id="PF00479"/>
    </source>
</evidence>
<dbReference type="InterPro" id="IPR019796">
    <property type="entry name" value="G6P_DH_AS"/>
</dbReference>
<dbReference type="OrthoDB" id="9802739at2"/>
<comment type="similarity">
    <text evidence="2 7">Belongs to the glucose-6-phosphate dehydrogenase family.</text>
</comment>
<dbReference type="EC" id="1.1.1.49" evidence="7"/>
<evidence type="ECO:0000259" key="9">
    <source>
        <dbReference type="Pfam" id="PF02781"/>
    </source>
</evidence>
<dbReference type="PANTHER" id="PTHR23429">
    <property type="entry name" value="GLUCOSE-6-PHOSPHATE 1-DEHYDROGENASE G6PD"/>
    <property type="match status" value="1"/>
</dbReference>
<name>A0A1G9LN95_9BACT</name>
<feature type="binding site" evidence="7">
    <location>
        <position position="349"/>
    </location>
    <ligand>
        <name>substrate</name>
    </ligand>
</feature>
<evidence type="ECO:0000313" key="11">
    <source>
        <dbReference type="Proteomes" id="UP000198510"/>
    </source>
</evidence>
<dbReference type="GO" id="GO:0050661">
    <property type="term" value="F:NADP binding"/>
    <property type="evidence" value="ECO:0007669"/>
    <property type="project" value="UniProtKB-UniRule"/>
</dbReference>
<feature type="binding site" evidence="7">
    <location>
        <position position="243"/>
    </location>
    <ligand>
        <name>substrate</name>
    </ligand>
</feature>
<dbReference type="InterPro" id="IPR001282">
    <property type="entry name" value="G6P_DH"/>
</dbReference>
<evidence type="ECO:0000256" key="4">
    <source>
        <dbReference type="ARBA" id="ARBA00022857"/>
    </source>
</evidence>
<dbReference type="InterPro" id="IPR022674">
    <property type="entry name" value="G6P_DH_NAD-bd"/>
</dbReference>
<evidence type="ECO:0000256" key="1">
    <source>
        <dbReference type="ARBA" id="ARBA00004937"/>
    </source>
</evidence>
<dbReference type="EMBL" id="FNFO01000007">
    <property type="protein sequence ID" value="SDL63396.1"/>
    <property type="molecule type" value="Genomic_DNA"/>
</dbReference>
<comment type="pathway">
    <text evidence="1 7">Carbohydrate degradation; pentose phosphate pathway; D-ribulose 5-phosphate from D-glucose 6-phosphate (oxidative stage): step 1/3.</text>
</comment>
<dbReference type="PROSITE" id="PS00069">
    <property type="entry name" value="G6P_DEHYDROGENASE"/>
    <property type="match status" value="1"/>
</dbReference>
<evidence type="ECO:0000256" key="6">
    <source>
        <dbReference type="ARBA" id="ARBA00023277"/>
    </source>
</evidence>
<dbReference type="GO" id="GO:0009051">
    <property type="term" value="P:pentose-phosphate shunt, oxidative branch"/>
    <property type="evidence" value="ECO:0007669"/>
    <property type="project" value="TreeGrafter"/>
</dbReference>
<feature type="binding site" evidence="7">
    <location>
        <position position="156"/>
    </location>
    <ligand>
        <name>NADP(+)</name>
        <dbReference type="ChEBI" id="CHEBI:58349"/>
    </ligand>
</feature>
<gene>
    <name evidence="7" type="primary">zwf</name>
    <name evidence="10" type="ORF">SAMN05421823_107108</name>
</gene>
<dbReference type="Proteomes" id="UP000198510">
    <property type="component" value="Unassembled WGS sequence"/>
</dbReference>
<keyword evidence="3 7" id="KW-0313">Glucose metabolism</keyword>
<dbReference type="Gene3D" id="3.30.360.10">
    <property type="entry name" value="Dihydrodipicolinate Reductase, domain 2"/>
    <property type="match status" value="1"/>
</dbReference>
<keyword evidence="11" id="KW-1185">Reference proteome</keyword>
<dbReference type="InterPro" id="IPR036291">
    <property type="entry name" value="NAD(P)-bd_dom_sf"/>
</dbReference>
<comment type="catalytic activity">
    <reaction evidence="7">
        <text>D-glucose 6-phosphate + NADP(+) = 6-phospho-D-glucono-1,5-lactone + NADPH + H(+)</text>
        <dbReference type="Rhea" id="RHEA:15841"/>
        <dbReference type="ChEBI" id="CHEBI:15378"/>
        <dbReference type="ChEBI" id="CHEBI:57783"/>
        <dbReference type="ChEBI" id="CHEBI:57955"/>
        <dbReference type="ChEBI" id="CHEBI:58349"/>
        <dbReference type="ChEBI" id="CHEBI:61548"/>
        <dbReference type="EC" id="1.1.1.49"/>
    </reaction>
</comment>